<evidence type="ECO:0000256" key="2">
    <source>
        <dbReference type="ARBA" id="ARBA00023125"/>
    </source>
</evidence>
<protein>
    <submittedName>
        <fullName evidence="5">MarR family winged helix-turn-helix transcriptional regulator</fullName>
    </submittedName>
</protein>
<dbReference type="InterPro" id="IPR023187">
    <property type="entry name" value="Tscrpt_reg_MarR-type_CS"/>
</dbReference>
<evidence type="ECO:0000313" key="5">
    <source>
        <dbReference type="EMBL" id="MFC4553670.1"/>
    </source>
</evidence>
<evidence type="ECO:0000259" key="4">
    <source>
        <dbReference type="PROSITE" id="PS50995"/>
    </source>
</evidence>
<dbReference type="RefSeq" id="WP_122822912.1">
    <property type="nucleotide sequence ID" value="NZ_CP033325.1"/>
</dbReference>
<gene>
    <name evidence="5" type="ORF">ACFO3F_00250</name>
</gene>
<comment type="caution">
    <text evidence="5">The sequence shown here is derived from an EMBL/GenBank/DDBJ whole genome shotgun (WGS) entry which is preliminary data.</text>
</comment>
<keyword evidence="3" id="KW-0804">Transcription</keyword>
<keyword evidence="1" id="KW-0805">Transcription regulation</keyword>
<dbReference type="Gene3D" id="1.10.10.10">
    <property type="entry name" value="Winged helix-like DNA-binding domain superfamily/Winged helix DNA-binding domain"/>
    <property type="match status" value="1"/>
</dbReference>
<dbReference type="EMBL" id="JBHSGF010000001">
    <property type="protein sequence ID" value="MFC4553670.1"/>
    <property type="molecule type" value="Genomic_DNA"/>
</dbReference>
<name>A0ABV9D4I5_9MICO</name>
<reference evidence="6" key="1">
    <citation type="journal article" date="2019" name="Int. J. Syst. Evol. Microbiol.">
        <title>The Global Catalogue of Microorganisms (GCM) 10K type strain sequencing project: providing services to taxonomists for standard genome sequencing and annotation.</title>
        <authorList>
            <consortium name="The Broad Institute Genomics Platform"/>
            <consortium name="The Broad Institute Genome Sequencing Center for Infectious Disease"/>
            <person name="Wu L."/>
            <person name="Ma J."/>
        </authorList>
    </citation>
    <scope>NUCLEOTIDE SEQUENCE [LARGE SCALE GENOMIC DNA]</scope>
    <source>
        <strain evidence="6">JCM 3369</strain>
    </source>
</reference>
<dbReference type="InterPro" id="IPR036388">
    <property type="entry name" value="WH-like_DNA-bd_sf"/>
</dbReference>
<dbReference type="PROSITE" id="PS01117">
    <property type="entry name" value="HTH_MARR_1"/>
    <property type="match status" value="1"/>
</dbReference>
<keyword evidence="6" id="KW-1185">Reference proteome</keyword>
<evidence type="ECO:0000256" key="3">
    <source>
        <dbReference type="ARBA" id="ARBA00023163"/>
    </source>
</evidence>
<accession>A0ABV9D4I5</accession>
<evidence type="ECO:0000256" key="1">
    <source>
        <dbReference type="ARBA" id="ARBA00023015"/>
    </source>
</evidence>
<dbReference type="InterPro" id="IPR000835">
    <property type="entry name" value="HTH_MarR-typ"/>
</dbReference>
<dbReference type="PANTHER" id="PTHR39515:SF2">
    <property type="entry name" value="HTH-TYPE TRANSCRIPTIONAL REGULATOR RV0880"/>
    <property type="match status" value="1"/>
</dbReference>
<feature type="domain" description="HTH marR-type" evidence="4">
    <location>
        <begin position="14"/>
        <end position="143"/>
    </location>
</feature>
<dbReference type="InterPro" id="IPR052526">
    <property type="entry name" value="HTH-type_Bedaq_tolerance"/>
</dbReference>
<evidence type="ECO:0000313" key="6">
    <source>
        <dbReference type="Proteomes" id="UP001595955"/>
    </source>
</evidence>
<dbReference type="Pfam" id="PF12802">
    <property type="entry name" value="MarR_2"/>
    <property type="match status" value="1"/>
</dbReference>
<dbReference type="SMART" id="SM00347">
    <property type="entry name" value="HTH_MARR"/>
    <property type="match status" value="1"/>
</dbReference>
<dbReference type="InterPro" id="IPR036390">
    <property type="entry name" value="WH_DNA-bd_sf"/>
</dbReference>
<dbReference type="PANTHER" id="PTHR39515">
    <property type="entry name" value="CONSERVED PROTEIN"/>
    <property type="match status" value="1"/>
</dbReference>
<dbReference type="SUPFAM" id="SSF46785">
    <property type="entry name" value="Winged helix' DNA-binding domain"/>
    <property type="match status" value="1"/>
</dbReference>
<dbReference type="Proteomes" id="UP001595955">
    <property type="component" value="Unassembled WGS sequence"/>
</dbReference>
<proteinExistence type="predicted"/>
<keyword evidence="2" id="KW-0238">DNA-binding</keyword>
<organism evidence="5 6">
    <name type="scientific">Georgenia faecalis</name>
    <dbReference type="NCBI Taxonomy" id="2483799"/>
    <lineage>
        <taxon>Bacteria</taxon>
        <taxon>Bacillati</taxon>
        <taxon>Actinomycetota</taxon>
        <taxon>Actinomycetes</taxon>
        <taxon>Micrococcales</taxon>
        <taxon>Bogoriellaceae</taxon>
        <taxon>Georgenia</taxon>
    </lineage>
</organism>
<dbReference type="PROSITE" id="PS50995">
    <property type="entry name" value="HTH_MARR_2"/>
    <property type="match status" value="1"/>
</dbReference>
<sequence>MSDSALHLQACGELMDALAVLVRLNRTISVDVARSAGLAPAQLGLLGLIDILDEARIADIADQQIVDPSVASRQVATLEQLGFVARRADPADGRASLVRLTDEGRAILASSRDGRHRRISAALADWSTEDLGAIAGQLRRVGQVIERTEHGRRGVTA</sequence>